<evidence type="ECO:0000259" key="1">
    <source>
        <dbReference type="Pfam" id="PF13472"/>
    </source>
</evidence>
<protein>
    <submittedName>
        <fullName evidence="2">GDSL-type esterase/lipase family protein</fullName>
    </submittedName>
</protein>
<dbReference type="Proteomes" id="UP001209076">
    <property type="component" value="Unassembled WGS sequence"/>
</dbReference>
<dbReference type="SUPFAM" id="SSF52266">
    <property type="entry name" value="SGNH hydrolase"/>
    <property type="match status" value="1"/>
</dbReference>
<keyword evidence="3" id="KW-1185">Reference proteome</keyword>
<reference evidence="3" key="1">
    <citation type="submission" date="2023-07" db="EMBL/GenBank/DDBJ databases">
        <title>Novel Mycoplasma species identified in domestic and wild animals.</title>
        <authorList>
            <person name="Volokhov D.V."/>
            <person name="Furtak V.A."/>
            <person name="Zagorodnyaya T.A."/>
        </authorList>
    </citation>
    <scope>NUCLEOTIDE SEQUENCE [LARGE SCALE GENOMIC DNA]</scope>
    <source>
        <strain evidence="3">92-19</strain>
    </source>
</reference>
<evidence type="ECO:0000313" key="2">
    <source>
        <dbReference type="EMBL" id="MCU0104279.1"/>
    </source>
</evidence>
<dbReference type="InterPro" id="IPR036514">
    <property type="entry name" value="SGNH_hydro_sf"/>
</dbReference>
<organism evidence="2 3">
    <name type="scientific">Paracholeplasma vituli</name>
    <dbReference type="NCBI Taxonomy" id="69473"/>
    <lineage>
        <taxon>Bacteria</taxon>
        <taxon>Bacillati</taxon>
        <taxon>Mycoplasmatota</taxon>
        <taxon>Mollicutes</taxon>
        <taxon>Acholeplasmatales</taxon>
        <taxon>Acholeplasmataceae</taxon>
        <taxon>Paracholeplasma</taxon>
    </lineage>
</organism>
<dbReference type="Gene3D" id="3.40.50.1110">
    <property type="entry name" value="SGNH hydrolase"/>
    <property type="match status" value="1"/>
</dbReference>
<proteinExistence type="predicted"/>
<gene>
    <name evidence="2" type="ORF">N7603_01260</name>
</gene>
<accession>A0ABT2PTJ4</accession>
<name>A0ABT2PTJ4_9MOLU</name>
<feature type="domain" description="SGNH hydrolase-type esterase" evidence="1">
    <location>
        <begin position="6"/>
        <end position="173"/>
    </location>
</feature>
<dbReference type="EMBL" id="JAOEGN010000002">
    <property type="protein sequence ID" value="MCU0104279.1"/>
    <property type="molecule type" value="Genomic_DNA"/>
</dbReference>
<dbReference type="Pfam" id="PF13472">
    <property type="entry name" value="Lipase_GDSL_2"/>
    <property type="match status" value="1"/>
</dbReference>
<dbReference type="RefSeq" id="WP_262095502.1">
    <property type="nucleotide sequence ID" value="NZ_JAOEGN010000002.1"/>
</dbReference>
<comment type="caution">
    <text evidence="2">The sequence shown here is derived from an EMBL/GenBank/DDBJ whole genome shotgun (WGS) entry which is preliminary data.</text>
</comment>
<dbReference type="InterPro" id="IPR013830">
    <property type="entry name" value="SGNH_hydro"/>
</dbReference>
<evidence type="ECO:0000313" key="3">
    <source>
        <dbReference type="Proteomes" id="UP001209076"/>
    </source>
</evidence>
<sequence>MKKVVFMGDSITAGFKSLSQFPNVKNMGIGGYKSTELIPLVKELRLEQPDVLFLMVGINDFLCNKRYWPHGYTIPFDKTYDVLLDLITTNLPRTKVYLSSILPMSGRPEGMLVEENIFGFNREIDVINQFIQQKAKAYKHTYLDLNTIFKKDGLLNKDYTIDGIHLSELGYEVYLNTLKALEPTLFI</sequence>